<gene>
    <name evidence="2" type="ORF">F2Q68_00010311</name>
</gene>
<dbReference type="EMBL" id="QGKW02000717">
    <property type="protein sequence ID" value="KAF2600089.1"/>
    <property type="molecule type" value="Genomic_DNA"/>
</dbReference>
<accession>A0A8S9L0B3</accession>
<protein>
    <submittedName>
        <fullName evidence="2">Uncharacterized protein</fullName>
    </submittedName>
</protein>
<organism evidence="2 3">
    <name type="scientific">Brassica cretica</name>
    <name type="common">Mustard</name>
    <dbReference type="NCBI Taxonomy" id="69181"/>
    <lineage>
        <taxon>Eukaryota</taxon>
        <taxon>Viridiplantae</taxon>
        <taxon>Streptophyta</taxon>
        <taxon>Embryophyta</taxon>
        <taxon>Tracheophyta</taxon>
        <taxon>Spermatophyta</taxon>
        <taxon>Magnoliopsida</taxon>
        <taxon>eudicotyledons</taxon>
        <taxon>Gunneridae</taxon>
        <taxon>Pentapetalae</taxon>
        <taxon>rosids</taxon>
        <taxon>malvids</taxon>
        <taxon>Brassicales</taxon>
        <taxon>Brassicaceae</taxon>
        <taxon>Brassiceae</taxon>
        <taxon>Brassica</taxon>
    </lineage>
</organism>
<evidence type="ECO:0000313" key="2">
    <source>
        <dbReference type="EMBL" id="KAF2600089.1"/>
    </source>
</evidence>
<evidence type="ECO:0000256" key="1">
    <source>
        <dbReference type="SAM" id="MobiDB-lite"/>
    </source>
</evidence>
<evidence type="ECO:0000313" key="3">
    <source>
        <dbReference type="Proteomes" id="UP000712281"/>
    </source>
</evidence>
<dbReference type="AlphaFoldDB" id="A0A8S9L0B3"/>
<comment type="caution">
    <text evidence="2">The sequence shown here is derived from an EMBL/GenBank/DDBJ whole genome shotgun (WGS) entry which is preliminary data.</text>
</comment>
<proteinExistence type="predicted"/>
<dbReference type="Proteomes" id="UP000712281">
    <property type="component" value="Unassembled WGS sequence"/>
</dbReference>
<sequence length="85" mass="9127">MRRCPHGGNWSELAASQMEKPGTSSFSSRTSIKVATMSHGSVSIDVRTEELIDVGWKISIDGRVSSVSGGERVSVDETSVWVDDG</sequence>
<feature type="region of interest" description="Disordered" evidence="1">
    <location>
        <begin position="1"/>
        <end position="28"/>
    </location>
</feature>
<reference evidence="2" key="1">
    <citation type="submission" date="2019-12" db="EMBL/GenBank/DDBJ databases">
        <title>Genome sequencing and annotation of Brassica cretica.</title>
        <authorList>
            <person name="Studholme D.J."/>
            <person name="Sarris P.F."/>
        </authorList>
    </citation>
    <scope>NUCLEOTIDE SEQUENCE</scope>
    <source>
        <strain evidence="2">PFS-001/15</strain>
        <tissue evidence="2">Leaf</tissue>
    </source>
</reference>
<name>A0A8S9L0B3_BRACR</name>